<reference evidence="2 3" key="1">
    <citation type="submission" date="2017-12" db="EMBL/GenBank/DDBJ databases">
        <title>The genome sequence of Caulobacter sp. 410.</title>
        <authorList>
            <person name="Gao J."/>
            <person name="Mao X."/>
            <person name="Sun J."/>
        </authorList>
    </citation>
    <scope>NUCLEOTIDE SEQUENCE [LARGE SCALE GENOMIC DNA]</scope>
    <source>
        <strain evidence="2 3">410</strain>
    </source>
</reference>
<keyword evidence="1" id="KW-0812">Transmembrane</keyword>
<proteinExistence type="predicted"/>
<organism evidence="2 3">
    <name type="scientific">Caulobacter zeae</name>
    <dbReference type="NCBI Taxonomy" id="2055137"/>
    <lineage>
        <taxon>Bacteria</taxon>
        <taxon>Pseudomonadati</taxon>
        <taxon>Pseudomonadota</taxon>
        <taxon>Alphaproteobacteria</taxon>
        <taxon>Caulobacterales</taxon>
        <taxon>Caulobacteraceae</taxon>
        <taxon>Caulobacter</taxon>
    </lineage>
</organism>
<sequence length="87" mass="9248">MLILAIVAAAVTAALLWLANKVHYDNALKVGQSFEAHVIDRAKAWGLRALAAITFTVAGVSALYAWDAETTSSAFSFIGSVIQRIKA</sequence>
<comment type="caution">
    <text evidence="2">The sequence shown here is derived from an EMBL/GenBank/DDBJ whole genome shotgun (WGS) entry which is preliminary data.</text>
</comment>
<evidence type="ECO:0000313" key="3">
    <source>
        <dbReference type="Proteomes" id="UP000234479"/>
    </source>
</evidence>
<keyword evidence="1" id="KW-0472">Membrane</keyword>
<gene>
    <name evidence="2" type="ORF">SGCZBJ_03780</name>
</gene>
<dbReference type="RefSeq" id="WP_101716691.1">
    <property type="nucleotide sequence ID" value="NZ_PJRS01000010.1"/>
</dbReference>
<evidence type="ECO:0000256" key="1">
    <source>
        <dbReference type="SAM" id="Phobius"/>
    </source>
</evidence>
<feature type="transmembrane region" description="Helical" evidence="1">
    <location>
        <begin position="45"/>
        <end position="66"/>
    </location>
</feature>
<dbReference type="Proteomes" id="UP000234479">
    <property type="component" value="Unassembled WGS sequence"/>
</dbReference>
<accession>A0A2N5DQ02</accession>
<dbReference type="AlphaFoldDB" id="A0A2N5DQ02"/>
<protein>
    <submittedName>
        <fullName evidence="2">Uncharacterized protein</fullName>
    </submittedName>
</protein>
<name>A0A2N5DQ02_9CAUL</name>
<evidence type="ECO:0000313" key="2">
    <source>
        <dbReference type="EMBL" id="PLR28138.1"/>
    </source>
</evidence>
<dbReference type="EMBL" id="PJRS01000010">
    <property type="protein sequence ID" value="PLR28138.1"/>
    <property type="molecule type" value="Genomic_DNA"/>
</dbReference>
<keyword evidence="3" id="KW-1185">Reference proteome</keyword>
<keyword evidence="1" id="KW-1133">Transmembrane helix</keyword>